<dbReference type="GO" id="GO:0030313">
    <property type="term" value="C:cell envelope"/>
    <property type="evidence" value="ECO:0007669"/>
    <property type="project" value="UniProtKB-SubCell"/>
</dbReference>
<evidence type="ECO:0000256" key="6">
    <source>
        <dbReference type="ARBA" id="ARBA00023004"/>
    </source>
</evidence>
<dbReference type="GO" id="GO:0046872">
    <property type="term" value="F:metal ion binding"/>
    <property type="evidence" value="ECO:0007669"/>
    <property type="project" value="UniProtKB-KW"/>
</dbReference>
<dbReference type="EC" id="1.11.1.5" evidence="9"/>
<evidence type="ECO:0000256" key="2">
    <source>
        <dbReference type="ARBA" id="ARBA00022617"/>
    </source>
</evidence>
<dbReference type="PANTHER" id="PTHR30600:SF10">
    <property type="entry name" value="BLL6722 PROTEIN"/>
    <property type="match status" value="1"/>
</dbReference>
<dbReference type="RefSeq" id="WP_318954006.1">
    <property type="nucleotide sequence ID" value="NZ_CP137555.1"/>
</dbReference>
<evidence type="ECO:0000256" key="1">
    <source>
        <dbReference type="ARBA" id="ARBA00004196"/>
    </source>
</evidence>
<accession>A0AAU0MZA0</accession>
<evidence type="ECO:0000256" key="5">
    <source>
        <dbReference type="ARBA" id="ARBA00023002"/>
    </source>
</evidence>
<sequence length="578" mass="63371">MLSTTAFGHGKDADNAKLGENHALKLLGKHVFFDKSLSRSGEMGCVSCHEPFAGGTNGDSEINARQVAVTSANGVDLGRRKPQTNTYASFIGPFVECDRGGPSPITDTEKGITGKRYCGGNFWDGRALGRMKTEDESLLNLILGATEHIGEEIFYNIEQRKANRYQQYISSISDQAINPIPNDAEQDMSRYDVCQTVANSSYAFLYKKAWGVRVNCSADIATGNDTFVDITFKRLMFSVGAYQHSKDKNSFSSKRDLALRAELACVDKTLRRHRDPAVCRMVRKLKKTNPDKEYGKFPLVLFTDEENLGHDLFYNVQFAGIQRTRTDLPATQCAFCHSDDPGLDDGTELQQIYSDRAYHNIGTPPNPEIPALAGQDVGVAKITRSLDGPTHFDGFFRAVTLRNTAKGASDEFTKGYTHNGFFKSLKSLVHFYVTRSTLGDSCNTRLANGNLLDDAGLPLPLDTPLTEAVALKYNCWPAPEFPVFASPTNLVGGLGTPEQPVTEEHEDALVAYLQTLSDTHDAKPPVLLQFGVRNPLASVLGGDDLDSMICDEGATRGDCVGLEEAMQLLGEDWLSADQ</sequence>
<feature type="domain" description="Cytochrome c" evidence="8">
    <location>
        <begin position="304"/>
        <end position="517"/>
    </location>
</feature>
<dbReference type="PROSITE" id="PS51007">
    <property type="entry name" value="CYTC"/>
    <property type="match status" value="1"/>
</dbReference>
<keyword evidence="4" id="KW-0732">Signal</keyword>
<keyword evidence="3 7" id="KW-0479">Metal-binding</keyword>
<dbReference type="InterPro" id="IPR004852">
    <property type="entry name" value="Di-haem_cyt_c_peroxidsae"/>
</dbReference>
<dbReference type="InterPro" id="IPR051395">
    <property type="entry name" value="Cytochrome_c_Peroxidase/MauG"/>
</dbReference>
<dbReference type="Gene3D" id="1.10.760.10">
    <property type="entry name" value="Cytochrome c-like domain"/>
    <property type="match status" value="2"/>
</dbReference>
<dbReference type="Proteomes" id="UP001302477">
    <property type="component" value="Chromosome"/>
</dbReference>
<name>A0AAU0MZA0_9GAMM</name>
<dbReference type="SUPFAM" id="SSF46626">
    <property type="entry name" value="Cytochrome c"/>
    <property type="match status" value="2"/>
</dbReference>
<dbReference type="KEGG" id="mpaf:R5R33_17625"/>
<gene>
    <name evidence="9" type="ORF">R5R33_17625</name>
</gene>
<dbReference type="InterPro" id="IPR036909">
    <property type="entry name" value="Cyt_c-like_dom_sf"/>
</dbReference>
<evidence type="ECO:0000313" key="10">
    <source>
        <dbReference type="Proteomes" id="UP001302477"/>
    </source>
</evidence>
<comment type="subcellular location">
    <subcellularLocation>
        <location evidence="1">Cell envelope</location>
    </subcellularLocation>
</comment>
<evidence type="ECO:0000256" key="4">
    <source>
        <dbReference type="ARBA" id="ARBA00022729"/>
    </source>
</evidence>
<dbReference type="EMBL" id="CP137555">
    <property type="protein sequence ID" value="WOX05536.1"/>
    <property type="molecule type" value="Genomic_DNA"/>
</dbReference>
<dbReference type="GO" id="GO:0009055">
    <property type="term" value="F:electron transfer activity"/>
    <property type="evidence" value="ECO:0007669"/>
    <property type="project" value="InterPro"/>
</dbReference>
<evidence type="ECO:0000313" key="9">
    <source>
        <dbReference type="EMBL" id="WOX05536.1"/>
    </source>
</evidence>
<dbReference type="GO" id="GO:0020037">
    <property type="term" value="F:heme binding"/>
    <property type="evidence" value="ECO:0007669"/>
    <property type="project" value="InterPro"/>
</dbReference>
<keyword evidence="10" id="KW-1185">Reference proteome</keyword>
<dbReference type="InterPro" id="IPR009056">
    <property type="entry name" value="Cyt_c-like_dom"/>
</dbReference>
<dbReference type="GO" id="GO:0004130">
    <property type="term" value="F:cytochrome-c peroxidase activity"/>
    <property type="evidence" value="ECO:0007669"/>
    <property type="project" value="UniProtKB-EC"/>
</dbReference>
<evidence type="ECO:0000256" key="3">
    <source>
        <dbReference type="ARBA" id="ARBA00022723"/>
    </source>
</evidence>
<keyword evidence="6 7" id="KW-0408">Iron</keyword>
<organism evidence="9 10">
    <name type="scientific">Microbulbifer pacificus</name>
    <dbReference type="NCBI Taxonomy" id="407164"/>
    <lineage>
        <taxon>Bacteria</taxon>
        <taxon>Pseudomonadati</taxon>
        <taxon>Pseudomonadota</taxon>
        <taxon>Gammaproteobacteria</taxon>
        <taxon>Cellvibrionales</taxon>
        <taxon>Microbulbiferaceae</taxon>
        <taxon>Microbulbifer</taxon>
    </lineage>
</organism>
<protein>
    <submittedName>
        <fullName evidence="9">Cytochrome c peroxidase</fullName>
        <ecNumber evidence="9">1.11.1.5</ecNumber>
    </submittedName>
</protein>
<dbReference type="PANTHER" id="PTHR30600">
    <property type="entry name" value="CYTOCHROME C PEROXIDASE-RELATED"/>
    <property type="match status" value="1"/>
</dbReference>
<keyword evidence="2 7" id="KW-0349">Heme</keyword>
<dbReference type="Pfam" id="PF03150">
    <property type="entry name" value="CCP_MauG"/>
    <property type="match status" value="1"/>
</dbReference>
<keyword evidence="5 9" id="KW-0560">Oxidoreductase</keyword>
<keyword evidence="9" id="KW-0575">Peroxidase</keyword>
<reference evidence="9 10" key="1">
    <citation type="submission" date="2023-10" db="EMBL/GenBank/DDBJ databases">
        <title>Description of Microbulbifer bruguierae sp. nov., isolated from the sediments of mangrove plant Bruguiera sexangula and comparative genomic analyses of the genus Microbulbifer.</title>
        <authorList>
            <person name="Long M."/>
        </authorList>
    </citation>
    <scope>NUCLEOTIDE SEQUENCE [LARGE SCALE GENOMIC DNA]</scope>
    <source>
        <strain evidence="9 10">SPO729</strain>
    </source>
</reference>
<proteinExistence type="predicted"/>
<dbReference type="AlphaFoldDB" id="A0AAU0MZA0"/>
<evidence type="ECO:0000256" key="7">
    <source>
        <dbReference type="PROSITE-ProRule" id="PRU00433"/>
    </source>
</evidence>
<evidence type="ECO:0000259" key="8">
    <source>
        <dbReference type="PROSITE" id="PS51007"/>
    </source>
</evidence>